<dbReference type="AlphaFoldDB" id="A0AAV9MV12"/>
<dbReference type="GeneID" id="89977280"/>
<comment type="similarity">
    <text evidence="1">Belongs to the Cyclase 1 superfamily.</text>
</comment>
<organism evidence="2 3">
    <name type="scientific">Exophiala bonariae</name>
    <dbReference type="NCBI Taxonomy" id="1690606"/>
    <lineage>
        <taxon>Eukaryota</taxon>
        <taxon>Fungi</taxon>
        <taxon>Dikarya</taxon>
        <taxon>Ascomycota</taxon>
        <taxon>Pezizomycotina</taxon>
        <taxon>Eurotiomycetes</taxon>
        <taxon>Chaetothyriomycetidae</taxon>
        <taxon>Chaetothyriales</taxon>
        <taxon>Herpotrichiellaceae</taxon>
        <taxon>Exophiala</taxon>
    </lineage>
</organism>
<dbReference type="Gene3D" id="3.50.30.50">
    <property type="entry name" value="Putative cyclase"/>
    <property type="match status" value="1"/>
</dbReference>
<dbReference type="InterPro" id="IPR007325">
    <property type="entry name" value="KFase/CYL"/>
</dbReference>
<dbReference type="EMBL" id="JAVRRD010000036">
    <property type="protein sequence ID" value="KAK5045501.1"/>
    <property type="molecule type" value="Genomic_DNA"/>
</dbReference>
<name>A0AAV9MV12_9EURO</name>
<dbReference type="SUPFAM" id="SSF102198">
    <property type="entry name" value="Putative cyclase"/>
    <property type="match status" value="1"/>
</dbReference>
<dbReference type="InterPro" id="IPR037175">
    <property type="entry name" value="KFase_sf"/>
</dbReference>
<dbReference type="PANTHER" id="PTHR34861">
    <property type="match status" value="1"/>
</dbReference>
<proteinExistence type="inferred from homology"/>
<dbReference type="PANTHER" id="PTHR34861:SF10">
    <property type="entry name" value="CYCLASE"/>
    <property type="match status" value="1"/>
</dbReference>
<dbReference type="Pfam" id="PF04199">
    <property type="entry name" value="Cyclase"/>
    <property type="match status" value="1"/>
</dbReference>
<dbReference type="RefSeq" id="XP_064701125.1">
    <property type="nucleotide sequence ID" value="XM_064852661.1"/>
</dbReference>
<dbReference type="Proteomes" id="UP001358417">
    <property type="component" value="Unassembled WGS sequence"/>
</dbReference>
<comment type="caution">
    <text evidence="2">The sequence shown here is derived from an EMBL/GenBank/DDBJ whole genome shotgun (WGS) entry which is preliminary data.</text>
</comment>
<evidence type="ECO:0000256" key="1">
    <source>
        <dbReference type="ARBA" id="ARBA00007865"/>
    </source>
</evidence>
<reference evidence="2 3" key="1">
    <citation type="submission" date="2023-08" db="EMBL/GenBank/DDBJ databases">
        <title>Black Yeasts Isolated from many extreme environments.</title>
        <authorList>
            <person name="Coleine C."/>
            <person name="Stajich J.E."/>
            <person name="Selbmann L."/>
        </authorList>
    </citation>
    <scope>NUCLEOTIDE SEQUENCE [LARGE SCALE GENOMIC DNA]</scope>
    <source>
        <strain evidence="2 3">CCFEE 5792</strain>
    </source>
</reference>
<evidence type="ECO:0008006" key="4">
    <source>
        <dbReference type="Google" id="ProtNLM"/>
    </source>
</evidence>
<dbReference type="GO" id="GO:0004061">
    <property type="term" value="F:arylformamidase activity"/>
    <property type="evidence" value="ECO:0007669"/>
    <property type="project" value="InterPro"/>
</dbReference>
<dbReference type="GO" id="GO:0019441">
    <property type="term" value="P:L-tryptophan catabolic process to kynurenine"/>
    <property type="evidence" value="ECO:0007669"/>
    <property type="project" value="InterPro"/>
</dbReference>
<keyword evidence="3" id="KW-1185">Reference proteome</keyword>
<sequence length="338" mass="37948">MKFDPNSNALPMRSELPAISGAPAGAAWFWGSDDELGRLNLLTKERIEEAVKLIKTGTIINLKSVHDQMTTAHQETNTSILQSWRTDYPDPPSFGRKGFEHTIQPVSESAYDDLYNMNTQSGSQWDGFRHVGLRSNNNIIFYNGLTKDAIPNAKYGGMQAWAEHGIAGRGILIDYWGYTGKSYDPITTHRISLEDIHACAKSQGLQFQYGDLLFIRSGFVDHYNRLSETERKHLGMLKKSEHAFVGVEQTEEMLDFLHNNYFSAVVGDAPAFEAWPRSGINLHEYLLPLWGLPIGEMWDLDKLAEMCRSRKQYTFFISSAPANVPGGIGSHPNAIAIF</sequence>
<evidence type="ECO:0000313" key="3">
    <source>
        <dbReference type="Proteomes" id="UP001358417"/>
    </source>
</evidence>
<accession>A0AAV9MV12</accession>
<evidence type="ECO:0000313" key="2">
    <source>
        <dbReference type="EMBL" id="KAK5045501.1"/>
    </source>
</evidence>
<gene>
    <name evidence="2" type="ORF">LTR84_009119</name>
</gene>
<protein>
    <recommendedName>
        <fullName evidence="4">Cyclase</fullName>
    </recommendedName>
</protein>